<reference evidence="2 3" key="1">
    <citation type="submission" date="2018-06" db="EMBL/GenBank/DDBJ databases">
        <title>Genomic Encyclopedia of Archaeal and Bacterial Type Strains, Phase II (KMG-II): from individual species to whole genera.</title>
        <authorList>
            <person name="Goeker M."/>
        </authorList>
    </citation>
    <scope>NUCLEOTIDE SEQUENCE [LARGE SCALE GENOMIC DNA]</scope>
    <source>
        <strain evidence="2 3">DSM 15361</strain>
    </source>
</reference>
<dbReference type="RefSeq" id="WP_111541900.1">
    <property type="nucleotide sequence ID" value="NZ_QKYV01000008.1"/>
</dbReference>
<evidence type="ECO:0000313" key="2">
    <source>
        <dbReference type="EMBL" id="PZW38612.1"/>
    </source>
</evidence>
<gene>
    <name evidence="2" type="ORF">LX95_02634</name>
</gene>
<evidence type="ECO:0000256" key="1">
    <source>
        <dbReference type="SAM" id="SignalP"/>
    </source>
</evidence>
<feature type="chain" id="PRO_5016017513" evidence="1">
    <location>
        <begin position="25"/>
        <end position="498"/>
    </location>
</feature>
<dbReference type="PROSITE" id="PS51257">
    <property type="entry name" value="PROKAR_LIPOPROTEIN"/>
    <property type="match status" value="1"/>
</dbReference>
<dbReference type="InterPro" id="IPR011990">
    <property type="entry name" value="TPR-like_helical_dom_sf"/>
</dbReference>
<organism evidence="2 3">
    <name type="scientific">Mesonia algae</name>
    <dbReference type="NCBI Taxonomy" id="213248"/>
    <lineage>
        <taxon>Bacteria</taxon>
        <taxon>Pseudomonadati</taxon>
        <taxon>Bacteroidota</taxon>
        <taxon>Flavobacteriia</taxon>
        <taxon>Flavobacteriales</taxon>
        <taxon>Flavobacteriaceae</taxon>
        <taxon>Mesonia</taxon>
    </lineage>
</organism>
<evidence type="ECO:0000313" key="3">
    <source>
        <dbReference type="Proteomes" id="UP000249542"/>
    </source>
</evidence>
<dbReference type="Pfam" id="PF12771">
    <property type="entry name" value="SusD-like_2"/>
    <property type="match status" value="1"/>
</dbReference>
<keyword evidence="3" id="KW-1185">Reference proteome</keyword>
<proteinExistence type="predicted"/>
<dbReference type="InterPro" id="IPR041662">
    <property type="entry name" value="SusD-like_2"/>
</dbReference>
<keyword evidence="1" id="KW-0732">Signal</keyword>
<accession>A0A2W7HZH3</accession>
<dbReference type="Proteomes" id="UP000249542">
    <property type="component" value="Unassembled WGS sequence"/>
</dbReference>
<feature type="signal peptide" evidence="1">
    <location>
        <begin position="1"/>
        <end position="24"/>
    </location>
</feature>
<comment type="caution">
    <text evidence="2">The sequence shown here is derived from an EMBL/GenBank/DDBJ whole genome shotgun (WGS) entry which is preliminary data.</text>
</comment>
<dbReference type="SUPFAM" id="SSF48452">
    <property type="entry name" value="TPR-like"/>
    <property type="match status" value="1"/>
</dbReference>
<protein>
    <submittedName>
        <fullName evidence="2">SusD-like starch-binding protein associating with outer membrane</fullName>
    </submittedName>
</protein>
<name>A0A2W7HZH3_9FLAO</name>
<dbReference type="EMBL" id="QKYV01000008">
    <property type="protein sequence ID" value="PZW38612.1"/>
    <property type="molecule type" value="Genomic_DNA"/>
</dbReference>
<dbReference type="Gene3D" id="1.25.40.390">
    <property type="match status" value="1"/>
</dbReference>
<dbReference type="AlphaFoldDB" id="A0A2W7HZH3"/>
<sequence>MRKIFNIKKIALVAIGAAAITSCTNDWLDVNDSPNDPFAENVSPTNILAAAQTSAYGTQVTTMNQLGNVYMYNWGTNVNAFAGGYSEEYALTLTTDFYSGIWNGLFNRIGNFQEIINSDFENYENHKGIAKIMKVYYYQYLVDVYGDVPYSEAFQRTDNLSPKYDDQKDVYFSLIEEIDEGVELINNATSETVLVGSEDVVYNGIMTNWITFANTVKLKMLIRMSSKAETDGELAQFLNEQFISLQGADFVTSDVTINPGYAQDNDRQNPFYAQHFNVEGAETQTNRFRRAGDYAVNFMNGTLTGVADPRLSQIYAPIGGSVVGVLQGADDSNAPETISAIGPGLLRSDAQDGVILLASTSYFLQAEAAFRGYLSGDAESLFNAGVTSSFEYYDLDPSTYLTISQGVDEISWGGSANKIEAIMTQKWIATNGINALESWIDYTRTGYPEIPLALTASNTKRPNKLLYPTSELVANSANVPSQTQQSAFNEFIFWDPEN</sequence>